<dbReference type="InterPro" id="IPR027105">
    <property type="entry name" value="Prp31"/>
</dbReference>
<dbReference type="Pfam" id="PF01798">
    <property type="entry name" value="Nop"/>
    <property type="match status" value="1"/>
</dbReference>
<dbReference type="InterPro" id="IPR036070">
    <property type="entry name" value="Nop_dom_sf"/>
</dbReference>
<gene>
    <name evidence="2" type="ORF">TrRE_jg7122</name>
</gene>
<organism evidence="2 3">
    <name type="scientific">Triparma retinervis</name>
    <dbReference type="NCBI Taxonomy" id="2557542"/>
    <lineage>
        <taxon>Eukaryota</taxon>
        <taxon>Sar</taxon>
        <taxon>Stramenopiles</taxon>
        <taxon>Ochrophyta</taxon>
        <taxon>Bolidophyceae</taxon>
        <taxon>Parmales</taxon>
        <taxon>Triparmaceae</taxon>
        <taxon>Triparma</taxon>
    </lineage>
</organism>
<dbReference type="EMBL" id="BRXZ01008239">
    <property type="protein sequence ID" value="GMI23452.1"/>
    <property type="molecule type" value="Genomic_DNA"/>
</dbReference>
<dbReference type="GO" id="GO:0046540">
    <property type="term" value="C:U4/U6 x U5 tri-snRNP complex"/>
    <property type="evidence" value="ECO:0007669"/>
    <property type="project" value="InterPro"/>
</dbReference>
<proteinExistence type="predicted"/>
<dbReference type="Proteomes" id="UP001165082">
    <property type="component" value="Unassembled WGS sequence"/>
</dbReference>
<evidence type="ECO:0000313" key="3">
    <source>
        <dbReference type="Proteomes" id="UP001165082"/>
    </source>
</evidence>
<dbReference type="Gene3D" id="1.10.246.90">
    <property type="entry name" value="Nop domain"/>
    <property type="match status" value="1"/>
</dbReference>
<accession>A0A9W7FW40</accession>
<dbReference type="PANTHER" id="PTHR13904:SF0">
    <property type="entry name" value="U4_U6 SMALL NUCLEAR RIBONUCLEOPROTEIN PRP31"/>
    <property type="match status" value="1"/>
</dbReference>
<dbReference type="InterPro" id="IPR042239">
    <property type="entry name" value="Nop_C"/>
</dbReference>
<name>A0A9W7FW40_9STRA</name>
<comment type="caution">
    <text evidence="2">The sequence shown here is derived from an EMBL/GenBank/DDBJ whole genome shotgun (WGS) entry which is preliminary data.</text>
</comment>
<keyword evidence="3" id="KW-1185">Reference proteome</keyword>
<dbReference type="GO" id="GO:0071011">
    <property type="term" value="C:precatalytic spliceosome"/>
    <property type="evidence" value="ECO:0007669"/>
    <property type="project" value="TreeGrafter"/>
</dbReference>
<dbReference type="GO" id="GO:0005687">
    <property type="term" value="C:U4 snRNP"/>
    <property type="evidence" value="ECO:0007669"/>
    <property type="project" value="TreeGrafter"/>
</dbReference>
<feature type="domain" description="Nop" evidence="1">
    <location>
        <begin position="11"/>
        <end position="129"/>
    </location>
</feature>
<reference evidence="2" key="1">
    <citation type="submission" date="2022-07" db="EMBL/GenBank/DDBJ databases">
        <title>Genome analysis of Parmales, a sister group of diatoms, reveals the evolutionary specialization of diatoms from phago-mixotrophs to photoautotrophs.</title>
        <authorList>
            <person name="Ban H."/>
            <person name="Sato S."/>
            <person name="Yoshikawa S."/>
            <person name="Kazumasa Y."/>
            <person name="Nakamura Y."/>
            <person name="Ichinomiya M."/>
            <person name="Saitoh K."/>
            <person name="Sato N."/>
            <person name="Blanc-Mathieu R."/>
            <person name="Endo H."/>
            <person name="Kuwata A."/>
            <person name="Ogata H."/>
        </authorList>
    </citation>
    <scope>NUCLEOTIDE SEQUENCE</scope>
</reference>
<evidence type="ECO:0000313" key="2">
    <source>
        <dbReference type="EMBL" id="GMI23452.1"/>
    </source>
</evidence>
<dbReference type="OrthoDB" id="4771285at2759"/>
<dbReference type="PANTHER" id="PTHR13904">
    <property type="entry name" value="PRE-MRNA SPLICING FACTOR PRP31"/>
    <property type="match status" value="1"/>
</dbReference>
<dbReference type="InterPro" id="IPR002687">
    <property type="entry name" value="Nop_dom"/>
</dbReference>
<evidence type="ECO:0000259" key="1">
    <source>
        <dbReference type="PROSITE" id="PS51358"/>
    </source>
</evidence>
<dbReference type="PROSITE" id="PS51358">
    <property type="entry name" value="NOP"/>
    <property type="match status" value="1"/>
</dbReference>
<feature type="non-terminal residue" evidence="2">
    <location>
        <position position="135"/>
    </location>
</feature>
<dbReference type="SUPFAM" id="SSF89124">
    <property type="entry name" value="Nop domain"/>
    <property type="match status" value="1"/>
</dbReference>
<dbReference type="GO" id="GO:0000244">
    <property type="term" value="P:spliceosomal tri-snRNP complex assembly"/>
    <property type="evidence" value="ECO:0007669"/>
    <property type="project" value="InterPro"/>
</dbReference>
<protein>
    <recommendedName>
        <fullName evidence="1">Nop domain-containing protein</fullName>
    </recommendedName>
</protein>
<sequence>MKYLSLLTTSLCPNMAALCGPSVSANLISLAGGLQPLTRVPSCNLLVFGSPKTSISSGTGNVAAHKNGLVMGCPVVRGAPEYLKQRTAKVLCNKISLASRCDLAGGQSKGETGARFRAEIEAKIDKWDSPDKSQH</sequence>
<dbReference type="AlphaFoldDB" id="A0A9W7FW40"/>